<protein>
    <recommendedName>
        <fullName evidence="6">Sigma-54 factor interaction domain-containing protein</fullName>
    </recommendedName>
</protein>
<dbReference type="SUPFAM" id="SSF46689">
    <property type="entry name" value="Homeodomain-like"/>
    <property type="match status" value="1"/>
</dbReference>
<dbReference type="GO" id="GO:0006355">
    <property type="term" value="P:regulation of DNA-templated transcription"/>
    <property type="evidence" value="ECO:0007669"/>
    <property type="project" value="InterPro"/>
</dbReference>
<dbReference type="Proteomes" id="UP000295511">
    <property type="component" value="Unassembled WGS sequence"/>
</dbReference>
<dbReference type="Pfam" id="PF01590">
    <property type="entry name" value="GAF"/>
    <property type="match status" value="1"/>
</dbReference>
<keyword evidence="4" id="KW-0238">DNA-binding</keyword>
<feature type="domain" description="Sigma-54 factor interaction" evidence="6">
    <location>
        <begin position="382"/>
        <end position="525"/>
    </location>
</feature>
<dbReference type="PRINTS" id="PR01590">
    <property type="entry name" value="HTHFIS"/>
</dbReference>
<keyword evidence="2" id="KW-0067">ATP-binding</keyword>
<dbReference type="Gene3D" id="3.30.450.40">
    <property type="match status" value="1"/>
</dbReference>
<dbReference type="InterPro" id="IPR029016">
    <property type="entry name" value="GAF-like_dom_sf"/>
</dbReference>
<evidence type="ECO:0000256" key="2">
    <source>
        <dbReference type="ARBA" id="ARBA00022840"/>
    </source>
</evidence>
<dbReference type="InterPro" id="IPR027417">
    <property type="entry name" value="P-loop_NTPase"/>
</dbReference>
<dbReference type="Gene3D" id="1.10.8.60">
    <property type="match status" value="1"/>
</dbReference>
<proteinExistence type="predicted"/>
<gene>
    <name evidence="7" type="ORF">E1809_17330</name>
</gene>
<evidence type="ECO:0000256" key="1">
    <source>
        <dbReference type="ARBA" id="ARBA00022741"/>
    </source>
</evidence>
<dbReference type="SUPFAM" id="SSF52540">
    <property type="entry name" value="P-loop containing nucleoside triphosphate hydrolases"/>
    <property type="match status" value="1"/>
</dbReference>
<keyword evidence="3" id="KW-0805">Transcription regulation</keyword>
<dbReference type="OrthoDB" id="5496274at2"/>
<keyword evidence="1" id="KW-0547">Nucleotide-binding</keyword>
<comment type="caution">
    <text evidence="7">The sequence shown here is derived from an EMBL/GenBank/DDBJ whole genome shotgun (WGS) entry which is preliminary data.</text>
</comment>
<dbReference type="InterPro" id="IPR002197">
    <property type="entry name" value="HTH_Fis"/>
</dbReference>
<dbReference type="PROSITE" id="PS50045">
    <property type="entry name" value="SIGMA54_INTERACT_4"/>
    <property type="match status" value="1"/>
</dbReference>
<organism evidence="7 8">
    <name type="scientific">Arthrobacter terricola</name>
    <dbReference type="NCBI Taxonomy" id="2547396"/>
    <lineage>
        <taxon>Bacteria</taxon>
        <taxon>Bacillati</taxon>
        <taxon>Actinomycetota</taxon>
        <taxon>Actinomycetes</taxon>
        <taxon>Micrococcales</taxon>
        <taxon>Micrococcaceae</taxon>
        <taxon>Arthrobacter</taxon>
    </lineage>
</organism>
<sequence length="610" mass="66324">MIEKSRREDAVRNARERLITEGLVRASIPASLVPEEIEQSWRRSVSHHVNPATGPHVLGDIDPDSAILRAAGRILDQWQDNLTDTRLALFLADEEGRIVSRRIIDAQDARTLDNAYAAEGFVFSEKALGTNGLGTPIEGRGVVFVLGTEHFNDALAQLACAGAPIKHPITGRIVGSLSIASHVDAASPLMVSMARQAGHQIAEALELMADSRNLELARTYRRFQSSRNPVLVMNSETVMTDLPALAHFDAEAHAYLWETLRRHQWEKDTVQLELPLLGTEAVIRRLGRPGQDAIFALEFTTPAGAASGRIESTRTLGDAKEPGLREVLNGLSSRKARTTTSYSALQNDISKAAATGGTIRVIGGPGVGKRHQSSKWLRQHTGREPGSFAANEFTTDPSAWARMEAVLNEGRGVIIDGSTMPEELLGRLIQFAGIARAGVHPGARVVLTQRTNGQAPHRGDDTPGLSGPVHVPSLVDVRDELPEIIREVSAEIFPGIQPPRFSPAALQCLFAWDWPGNVGELARLLAVLRHSTGDALVQTKDLPAAMHRASLPSFSRYEQSERDAIVSALAEAEGNKTRAAEILGIGRTTMWRKMRTLKIDADERVIRPGV</sequence>
<evidence type="ECO:0000256" key="4">
    <source>
        <dbReference type="ARBA" id="ARBA00023125"/>
    </source>
</evidence>
<dbReference type="InterPro" id="IPR002078">
    <property type="entry name" value="Sigma_54_int"/>
</dbReference>
<reference evidence="7 8" key="1">
    <citation type="submission" date="2019-03" db="EMBL/GenBank/DDBJ databases">
        <title>Whole genome sequence of Arthrobacter sp JH1-1.</title>
        <authorList>
            <person name="Trinh H.N."/>
        </authorList>
    </citation>
    <scope>NUCLEOTIDE SEQUENCE [LARGE SCALE GENOMIC DNA]</scope>
    <source>
        <strain evidence="7 8">JH1-1</strain>
    </source>
</reference>
<dbReference type="GO" id="GO:0043565">
    <property type="term" value="F:sequence-specific DNA binding"/>
    <property type="evidence" value="ECO:0007669"/>
    <property type="project" value="InterPro"/>
</dbReference>
<dbReference type="InterPro" id="IPR058031">
    <property type="entry name" value="AAA_lid_NorR"/>
</dbReference>
<dbReference type="Pfam" id="PF02954">
    <property type="entry name" value="HTH_8"/>
    <property type="match status" value="1"/>
</dbReference>
<dbReference type="PANTHER" id="PTHR32071">
    <property type="entry name" value="TRANSCRIPTIONAL REGULATORY PROTEIN"/>
    <property type="match status" value="1"/>
</dbReference>
<evidence type="ECO:0000256" key="3">
    <source>
        <dbReference type="ARBA" id="ARBA00023015"/>
    </source>
</evidence>
<keyword evidence="5" id="KW-0804">Transcription</keyword>
<evidence type="ECO:0000313" key="7">
    <source>
        <dbReference type="EMBL" id="TDF92628.1"/>
    </source>
</evidence>
<dbReference type="Pfam" id="PF25601">
    <property type="entry name" value="AAA_lid_14"/>
    <property type="match status" value="1"/>
</dbReference>
<dbReference type="RefSeq" id="WP_133205496.1">
    <property type="nucleotide sequence ID" value="NZ_SMRU01000022.1"/>
</dbReference>
<evidence type="ECO:0000313" key="8">
    <source>
        <dbReference type="Proteomes" id="UP000295511"/>
    </source>
</evidence>
<accession>A0A4R5KDN0</accession>
<keyword evidence="8" id="KW-1185">Reference proteome</keyword>
<evidence type="ECO:0000259" key="6">
    <source>
        <dbReference type="PROSITE" id="PS50045"/>
    </source>
</evidence>
<dbReference type="InterPro" id="IPR009057">
    <property type="entry name" value="Homeodomain-like_sf"/>
</dbReference>
<evidence type="ECO:0000256" key="5">
    <source>
        <dbReference type="ARBA" id="ARBA00023163"/>
    </source>
</evidence>
<dbReference type="AlphaFoldDB" id="A0A4R5KDN0"/>
<dbReference type="InterPro" id="IPR003018">
    <property type="entry name" value="GAF"/>
</dbReference>
<name>A0A4R5KDN0_9MICC</name>
<dbReference type="EMBL" id="SMRU01000022">
    <property type="protein sequence ID" value="TDF92628.1"/>
    <property type="molecule type" value="Genomic_DNA"/>
</dbReference>
<dbReference type="Gene3D" id="1.10.10.60">
    <property type="entry name" value="Homeodomain-like"/>
    <property type="match status" value="1"/>
</dbReference>
<dbReference type="GO" id="GO:0005524">
    <property type="term" value="F:ATP binding"/>
    <property type="evidence" value="ECO:0007669"/>
    <property type="project" value="UniProtKB-KW"/>
</dbReference>